<protein>
    <submittedName>
        <fullName evidence="2">Uncharacterized protein</fullName>
    </submittedName>
</protein>
<reference evidence="2 3" key="1">
    <citation type="submission" date="2018-07" db="EMBL/GenBank/DDBJ databases">
        <title>Genome assembly of strain KB82.</title>
        <authorList>
            <person name="Kukolya J."/>
            <person name="Horvath B."/>
            <person name="Nagy I."/>
            <person name="Toth A."/>
        </authorList>
    </citation>
    <scope>NUCLEOTIDE SEQUENCE [LARGE SCALE GENOMIC DNA]</scope>
    <source>
        <strain evidence="2 3">Kb82</strain>
    </source>
</reference>
<feature type="transmembrane region" description="Helical" evidence="1">
    <location>
        <begin position="7"/>
        <end position="28"/>
    </location>
</feature>
<keyword evidence="1" id="KW-1133">Transmembrane helix</keyword>
<dbReference type="Proteomes" id="UP000640614">
    <property type="component" value="Unassembled WGS sequence"/>
</dbReference>
<gene>
    <name evidence="2" type="ORF">C4F50_03330</name>
</gene>
<dbReference type="EMBL" id="PRDM01000001">
    <property type="protein sequence ID" value="MBE8723967.1"/>
    <property type="molecule type" value="Genomic_DNA"/>
</dbReference>
<keyword evidence="1" id="KW-0812">Transmembrane</keyword>
<keyword evidence="3" id="KW-1185">Reference proteome</keyword>
<accession>A0ABR9TH26</accession>
<proteinExistence type="predicted"/>
<keyword evidence="1" id="KW-0472">Membrane</keyword>
<comment type="caution">
    <text evidence="2">The sequence shown here is derived from an EMBL/GenBank/DDBJ whole genome shotgun (WGS) entry which is preliminary data.</text>
</comment>
<evidence type="ECO:0000313" key="2">
    <source>
        <dbReference type="EMBL" id="MBE8723967.1"/>
    </source>
</evidence>
<dbReference type="RefSeq" id="WP_193844995.1">
    <property type="nucleotide sequence ID" value="NZ_PRDM01000001.1"/>
</dbReference>
<evidence type="ECO:0000256" key="1">
    <source>
        <dbReference type="SAM" id="Phobius"/>
    </source>
</evidence>
<name>A0ABR9TH26_9FLAO</name>
<sequence>MNEYVKGCLTFIAIVTALIALAVGWFFWSSNKRIKQAEIDGITFSKECDSVKFITEQPEIQLAKFKKNEISVLKFQILRNGKLIEDTLIKNGNAKKSPDTEYKTITIPYKSFLKTDTIVVTTQNKLHYYISGYNHYAYLHYGMAGYLGSHDCRFNDNPTINNEVFLSAVLFREHGWLNPEISKHIKKISPSDSIAYYSFAEKCRIKIKDAERILKEKRKNQVFRTTTINGIEVGPKDSYYLFGEETESGTRPNDLVPRNLKHYVVKINCATGEYKRYSNYPFDN</sequence>
<organism evidence="2 3">
    <name type="scientific">Flavobacterium hungaricum</name>
    <dbReference type="NCBI Taxonomy" id="2082725"/>
    <lineage>
        <taxon>Bacteria</taxon>
        <taxon>Pseudomonadati</taxon>
        <taxon>Bacteroidota</taxon>
        <taxon>Flavobacteriia</taxon>
        <taxon>Flavobacteriales</taxon>
        <taxon>Flavobacteriaceae</taxon>
        <taxon>Flavobacterium</taxon>
    </lineage>
</organism>
<evidence type="ECO:0000313" key="3">
    <source>
        <dbReference type="Proteomes" id="UP000640614"/>
    </source>
</evidence>